<evidence type="ECO:0000313" key="3">
    <source>
        <dbReference type="EMBL" id="KAK9305251.1"/>
    </source>
</evidence>
<evidence type="ECO:0000259" key="2">
    <source>
        <dbReference type="Pfam" id="PF08385"/>
    </source>
</evidence>
<dbReference type="InterPro" id="IPR026983">
    <property type="entry name" value="DHC"/>
</dbReference>
<dbReference type="GO" id="GO:0051959">
    <property type="term" value="F:dynein light intermediate chain binding"/>
    <property type="evidence" value="ECO:0007669"/>
    <property type="project" value="InterPro"/>
</dbReference>
<feature type="region of interest" description="Disordered" evidence="1">
    <location>
        <begin position="28"/>
        <end position="51"/>
    </location>
</feature>
<dbReference type="EMBL" id="JAWNGG020000054">
    <property type="protein sequence ID" value="KAK9305251.1"/>
    <property type="molecule type" value="Genomic_DNA"/>
</dbReference>
<dbReference type="Proteomes" id="UP001432146">
    <property type="component" value="Unassembled WGS sequence"/>
</dbReference>
<dbReference type="InterPro" id="IPR013594">
    <property type="entry name" value="Dynein_heavy_tail"/>
</dbReference>
<evidence type="ECO:0000313" key="4">
    <source>
        <dbReference type="Proteomes" id="UP001432146"/>
    </source>
</evidence>
<accession>A0AAW1A675</accession>
<feature type="domain" description="Dynein heavy chain tail" evidence="2">
    <location>
        <begin position="291"/>
        <end position="542"/>
    </location>
</feature>
<sequence length="615" mass="72845">MSTKRELKSEILKKSDKMIDSHREFLDMDTDEEDFGHQESPDADEELVPSEPEKPIFSEKDLVALINYVKDLTIHSQNGISWNKHSDKIIQEYFKNPSYTVLTTFYDKSELNAMLDIPIYASKGFTYFLRSSWQIYTPDNFLKTVSFGSISNNIKNNTLKFMESIYAPIMLHNEDYASFLRCDMFSNLHEFIIRLMEEIYKSINRTILYVPKEHLLQTFLKSSDTDNYFLLGTNQTTIVSEEHEKKRKLIGRLEKIVWFWIRQIHRATMTSRKREINNIQDEVDYWNAKQDVENSITEALLLILFIWTESPFYSTKSNMEILCQALSSQIIEQCKKHIKLDIVLGNNPEMGIQMLTKCIFCCNIYKTIYEDIMINVISYINPDKKWDINQQEVFSKIDIFKQRCCDVIEISKILTVFERDTKIGLIGGPNGSEFEAYLREIESLFYESLNEIIMAHDIIFDVTRPIWFLKIKQFRYTILQLENMVINLINDIFKTIRNIEEGIETIYALQKFKRRENLRELLQKKQIQIWKIFSNEIEYCYINAINQSKKEISVNINLLCILQYLKKQHSIITNAVDWMGECDFEKCVLQQYEHVLDVIDKRSKMFNSYSINKTQ</sequence>
<dbReference type="GO" id="GO:0045505">
    <property type="term" value="F:dynein intermediate chain binding"/>
    <property type="evidence" value="ECO:0007669"/>
    <property type="project" value="InterPro"/>
</dbReference>
<comment type="caution">
    <text evidence="3">The sequence shown here is derived from an EMBL/GenBank/DDBJ whole genome shotgun (WGS) entry which is preliminary data.</text>
</comment>
<protein>
    <recommendedName>
        <fullName evidence="2">Dynein heavy chain tail domain-containing protein</fullName>
    </recommendedName>
</protein>
<name>A0AAW1A675_9HYME</name>
<dbReference type="Pfam" id="PF08385">
    <property type="entry name" value="DHC_N1"/>
    <property type="match status" value="1"/>
</dbReference>
<gene>
    <name evidence="3" type="ORF">QLX08_003682</name>
</gene>
<reference evidence="3 4" key="1">
    <citation type="submission" date="2024-05" db="EMBL/GenBank/DDBJ databases">
        <title>The nuclear and mitochondrial genome assemblies of Tetragonisca angustula (Apidae: Meliponini), a tiny yet remarkable pollinator in the Neotropics.</title>
        <authorList>
            <person name="Ferrari R."/>
            <person name="Ricardo P.C."/>
            <person name="Dias F.C."/>
            <person name="Araujo N.S."/>
            <person name="Soares D.O."/>
            <person name="Zhou Q.-S."/>
            <person name="Zhu C.-D."/>
            <person name="Coutinho L."/>
            <person name="Airas M.C."/>
            <person name="Batista T.M."/>
        </authorList>
    </citation>
    <scope>NUCLEOTIDE SEQUENCE [LARGE SCALE GENOMIC DNA]</scope>
    <source>
        <strain evidence="3">ASF017062</strain>
        <tissue evidence="3">Abdomen</tissue>
    </source>
</reference>
<dbReference type="PANTHER" id="PTHR46532">
    <property type="entry name" value="MALE FERTILITY FACTOR KL5"/>
    <property type="match status" value="1"/>
</dbReference>
<dbReference type="GO" id="GO:0005858">
    <property type="term" value="C:axonemal dynein complex"/>
    <property type="evidence" value="ECO:0007669"/>
    <property type="project" value="TreeGrafter"/>
</dbReference>
<evidence type="ECO:0000256" key="1">
    <source>
        <dbReference type="SAM" id="MobiDB-lite"/>
    </source>
</evidence>
<organism evidence="3 4">
    <name type="scientific">Tetragonisca angustula</name>
    <dbReference type="NCBI Taxonomy" id="166442"/>
    <lineage>
        <taxon>Eukaryota</taxon>
        <taxon>Metazoa</taxon>
        <taxon>Ecdysozoa</taxon>
        <taxon>Arthropoda</taxon>
        <taxon>Hexapoda</taxon>
        <taxon>Insecta</taxon>
        <taxon>Pterygota</taxon>
        <taxon>Neoptera</taxon>
        <taxon>Endopterygota</taxon>
        <taxon>Hymenoptera</taxon>
        <taxon>Apocrita</taxon>
        <taxon>Aculeata</taxon>
        <taxon>Apoidea</taxon>
        <taxon>Anthophila</taxon>
        <taxon>Apidae</taxon>
        <taxon>Tetragonisca</taxon>
    </lineage>
</organism>
<keyword evidence="4" id="KW-1185">Reference proteome</keyword>
<dbReference type="PANTHER" id="PTHR46532:SF11">
    <property type="entry name" value="DYNEIN AXONEMAL HEAVY CHAIN 12"/>
    <property type="match status" value="1"/>
</dbReference>
<dbReference type="AlphaFoldDB" id="A0AAW1A675"/>
<proteinExistence type="predicted"/>
<dbReference type="GO" id="GO:0007018">
    <property type="term" value="P:microtubule-based movement"/>
    <property type="evidence" value="ECO:0007669"/>
    <property type="project" value="InterPro"/>
</dbReference>